<keyword evidence="3" id="KW-1185">Reference proteome</keyword>
<sequence>MIDSRWRNIATVVTSVILMLFVMVKVVLALALNLRSDLWSDPTISDVPQVTRLITGVLILLDSIFVFPAAWTGICAAVSRHRGVYISLAVITSLAFLGAVGGIVAISWQFGFFGLFRDSGSINDELAIMLMVLQSLVVLILIMLLSFGVVAIIYESPDGPKHRNKMLLPNETRTLDNYLTSASYPTAPRAMSVTGASPYRHLTRGSPEWDRFYEQLYGEYKGRGRSAPSKYRHNSYRY</sequence>
<feature type="transmembrane region" description="Helical" evidence="1">
    <location>
        <begin position="85"/>
        <end position="108"/>
    </location>
</feature>
<keyword evidence="1" id="KW-0472">Membrane</keyword>
<name>A0A7J7KKV9_BUGNE</name>
<evidence type="ECO:0000313" key="2">
    <source>
        <dbReference type="EMBL" id="KAF6038975.1"/>
    </source>
</evidence>
<keyword evidence="1" id="KW-1133">Transmembrane helix</keyword>
<keyword evidence="1" id="KW-0812">Transmembrane</keyword>
<dbReference type="EMBL" id="VXIV02000322">
    <property type="protein sequence ID" value="KAF6038975.1"/>
    <property type="molecule type" value="Genomic_DNA"/>
</dbReference>
<evidence type="ECO:0000313" key="3">
    <source>
        <dbReference type="Proteomes" id="UP000593567"/>
    </source>
</evidence>
<reference evidence="2" key="1">
    <citation type="submission" date="2020-06" db="EMBL/GenBank/DDBJ databases">
        <title>Draft genome of Bugula neritina, a colonial animal packing powerful symbionts and potential medicines.</title>
        <authorList>
            <person name="Rayko M."/>
        </authorList>
    </citation>
    <scope>NUCLEOTIDE SEQUENCE [LARGE SCALE GENOMIC DNA]</scope>
    <source>
        <strain evidence="2">Kwan_BN1</strain>
    </source>
</reference>
<protein>
    <submittedName>
        <fullName evidence="2">Uncharacterized protein</fullName>
    </submittedName>
</protein>
<dbReference type="AlphaFoldDB" id="A0A7J7KKV9"/>
<gene>
    <name evidence="2" type="ORF">EB796_002718</name>
</gene>
<proteinExistence type="predicted"/>
<dbReference type="Proteomes" id="UP000593567">
    <property type="component" value="Unassembled WGS sequence"/>
</dbReference>
<organism evidence="2 3">
    <name type="scientific">Bugula neritina</name>
    <name type="common">Brown bryozoan</name>
    <name type="synonym">Sertularia neritina</name>
    <dbReference type="NCBI Taxonomy" id="10212"/>
    <lineage>
        <taxon>Eukaryota</taxon>
        <taxon>Metazoa</taxon>
        <taxon>Spiralia</taxon>
        <taxon>Lophotrochozoa</taxon>
        <taxon>Bryozoa</taxon>
        <taxon>Gymnolaemata</taxon>
        <taxon>Cheilostomatida</taxon>
        <taxon>Flustrina</taxon>
        <taxon>Buguloidea</taxon>
        <taxon>Bugulidae</taxon>
        <taxon>Bugula</taxon>
    </lineage>
</organism>
<evidence type="ECO:0000256" key="1">
    <source>
        <dbReference type="SAM" id="Phobius"/>
    </source>
</evidence>
<accession>A0A7J7KKV9</accession>
<feature type="transmembrane region" description="Helical" evidence="1">
    <location>
        <begin position="12"/>
        <end position="33"/>
    </location>
</feature>
<feature type="transmembrane region" description="Helical" evidence="1">
    <location>
        <begin position="53"/>
        <end position="78"/>
    </location>
</feature>
<feature type="transmembrane region" description="Helical" evidence="1">
    <location>
        <begin position="128"/>
        <end position="154"/>
    </location>
</feature>
<comment type="caution">
    <text evidence="2">The sequence shown here is derived from an EMBL/GenBank/DDBJ whole genome shotgun (WGS) entry which is preliminary data.</text>
</comment>